<dbReference type="EMBL" id="WTFF01000527">
    <property type="protein sequence ID" value="MBW5486912.1"/>
    <property type="molecule type" value="Genomic_DNA"/>
</dbReference>
<name>A0ABS6ZGN9_9ACTN</name>
<keyword evidence="3" id="KW-1185">Reference proteome</keyword>
<feature type="non-terminal residue" evidence="2">
    <location>
        <position position="1"/>
    </location>
</feature>
<evidence type="ECO:0000313" key="2">
    <source>
        <dbReference type="EMBL" id="MBW5486912.1"/>
    </source>
</evidence>
<gene>
    <name evidence="2" type="ORF">GPJ59_35050</name>
</gene>
<accession>A0ABS6ZGN9</accession>
<feature type="compositionally biased region" description="Basic and acidic residues" evidence="1">
    <location>
        <begin position="29"/>
        <end position="75"/>
    </location>
</feature>
<evidence type="ECO:0000313" key="3">
    <source>
        <dbReference type="Proteomes" id="UP000812013"/>
    </source>
</evidence>
<protein>
    <submittedName>
        <fullName evidence="2">Uncharacterized protein</fullName>
    </submittedName>
</protein>
<proteinExistence type="predicted"/>
<dbReference type="Proteomes" id="UP000812013">
    <property type="component" value="Unassembled WGS sequence"/>
</dbReference>
<sequence>GFAAAAGLDLLRSAVARRTDGGNAYRLIARKEPTGARGGEGWDGRDTKDGRDAGDGRNRRRETDERDGQDRRDRS</sequence>
<feature type="region of interest" description="Disordered" evidence="1">
    <location>
        <begin position="26"/>
        <end position="75"/>
    </location>
</feature>
<comment type="caution">
    <text evidence="2">The sequence shown here is derived from an EMBL/GenBank/DDBJ whole genome shotgun (WGS) entry which is preliminary data.</text>
</comment>
<organism evidence="2 3">
    <name type="scientific">Streptomyces bambusae</name>
    <dbReference type="NCBI Taxonomy" id="1550616"/>
    <lineage>
        <taxon>Bacteria</taxon>
        <taxon>Bacillati</taxon>
        <taxon>Actinomycetota</taxon>
        <taxon>Actinomycetes</taxon>
        <taxon>Kitasatosporales</taxon>
        <taxon>Streptomycetaceae</taxon>
        <taxon>Streptomyces</taxon>
    </lineage>
</organism>
<evidence type="ECO:0000256" key="1">
    <source>
        <dbReference type="SAM" id="MobiDB-lite"/>
    </source>
</evidence>
<reference evidence="2 3" key="1">
    <citation type="submission" date="2019-12" db="EMBL/GenBank/DDBJ databases">
        <title>Genome sequence of Streptomyces bambusae.</title>
        <authorList>
            <person name="Bansal K."/>
            <person name="Choksket S."/>
            <person name="Korpole S."/>
            <person name="Patil P.B."/>
        </authorList>
    </citation>
    <scope>NUCLEOTIDE SEQUENCE [LARGE SCALE GENOMIC DNA]</scope>
    <source>
        <strain evidence="2 3">SK60</strain>
    </source>
</reference>